<sequence>MLQPQQLDRQLISSIASRRAVAFAHLDEASLGWFHVRAVLVAGVGFFTDSYDMFVISQALPMIYQVYYGSQYIQGEFPSEISNNTNSSLAKTPQNVRLDFVSAHPNGVHVDAWLKASTSWGNLVGQLGFGYLGDRLGRKRIYGVELVIMCVCTIGSALSSSLAQGFSVLVVLGLWRFCLGIGIGGDYPVSCVITAEFANVRYRGTMIAAVFAMQGIGILAGAIAYVAALAVFKPLVQVDYKNLDYVWRITLGIGLIPALFAIYFRLTVPETPRFTADVMGATQTALNDIEQILIVNNIGTVTTSWGNETAHEFANKQVEKVSFFTDFKAYFGQPKNLKTLFATSYCWFALDVAWYGLAINQSTVLSLINFNGPSKMAVNVTIGNKTQLQYITPPIDIWDFFHQTALGNVIISMAGTVPGYWFTVALIERMGRKPIQIMGFAIITACLGFMAVFWNTLSQQQVPFLIIFTIAQFFFQFGPNATTFVIPGEVFPTRFRSTGHGISAASGKFGAILGIQAVGPYFASNAVAVLGVFSVIMFSGLIATLWLPETAGRSLEEISREDSVGGASGRSGVGLSATNEVLLVQDDVDWALVQ</sequence>
<organism evidence="7 8">
    <name type="scientific">Chytriomyces confervae</name>
    <dbReference type="NCBI Taxonomy" id="246404"/>
    <lineage>
        <taxon>Eukaryota</taxon>
        <taxon>Fungi</taxon>
        <taxon>Fungi incertae sedis</taxon>
        <taxon>Chytridiomycota</taxon>
        <taxon>Chytridiomycota incertae sedis</taxon>
        <taxon>Chytridiomycetes</taxon>
        <taxon>Chytridiales</taxon>
        <taxon>Chytriomycetaceae</taxon>
        <taxon>Chytriomyces</taxon>
    </lineage>
</organism>
<evidence type="ECO:0000256" key="5">
    <source>
        <dbReference type="SAM" id="Phobius"/>
    </source>
</evidence>
<protein>
    <recommendedName>
        <fullName evidence="6">Major facilitator superfamily (MFS) profile domain-containing protein</fullName>
    </recommendedName>
</protein>
<keyword evidence="2 5" id="KW-0812">Transmembrane</keyword>
<keyword evidence="4 5" id="KW-0472">Membrane</keyword>
<evidence type="ECO:0000313" key="8">
    <source>
        <dbReference type="Proteomes" id="UP000320333"/>
    </source>
</evidence>
<feature type="transmembrane region" description="Helical" evidence="5">
    <location>
        <begin position="141"/>
        <end position="162"/>
    </location>
</feature>
<dbReference type="PANTHER" id="PTHR24064">
    <property type="entry name" value="SOLUTE CARRIER FAMILY 22 MEMBER"/>
    <property type="match status" value="1"/>
</dbReference>
<evidence type="ECO:0000259" key="6">
    <source>
        <dbReference type="PROSITE" id="PS50850"/>
    </source>
</evidence>
<feature type="transmembrane region" description="Helical" evidence="5">
    <location>
        <begin position="245"/>
        <end position="264"/>
    </location>
</feature>
<dbReference type="CDD" id="cd17364">
    <property type="entry name" value="MFS_PhT"/>
    <property type="match status" value="1"/>
</dbReference>
<dbReference type="Pfam" id="PF00083">
    <property type="entry name" value="Sugar_tr"/>
    <property type="match status" value="2"/>
</dbReference>
<feature type="transmembrane region" description="Helical" evidence="5">
    <location>
        <begin position="437"/>
        <end position="457"/>
    </location>
</feature>
<gene>
    <name evidence="7" type="ORF">CcCBS67573_g05879</name>
</gene>
<dbReference type="GO" id="GO:0022857">
    <property type="term" value="F:transmembrane transporter activity"/>
    <property type="evidence" value="ECO:0007669"/>
    <property type="project" value="InterPro"/>
</dbReference>
<feature type="transmembrane region" description="Helical" evidence="5">
    <location>
        <begin position="463"/>
        <end position="486"/>
    </location>
</feature>
<dbReference type="OrthoDB" id="433512at2759"/>
<accession>A0A507F9N7</accession>
<dbReference type="Proteomes" id="UP000320333">
    <property type="component" value="Unassembled WGS sequence"/>
</dbReference>
<dbReference type="GO" id="GO:0016020">
    <property type="term" value="C:membrane"/>
    <property type="evidence" value="ECO:0007669"/>
    <property type="project" value="UniProtKB-SubCell"/>
</dbReference>
<dbReference type="InterPro" id="IPR005829">
    <property type="entry name" value="Sugar_transporter_CS"/>
</dbReference>
<evidence type="ECO:0000256" key="3">
    <source>
        <dbReference type="ARBA" id="ARBA00022989"/>
    </source>
</evidence>
<name>A0A507F9N7_9FUNG</name>
<evidence type="ECO:0000256" key="2">
    <source>
        <dbReference type="ARBA" id="ARBA00022692"/>
    </source>
</evidence>
<evidence type="ECO:0000256" key="4">
    <source>
        <dbReference type="ARBA" id="ARBA00023136"/>
    </source>
</evidence>
<keyword evidence="8" id="KW-1185">Reference proteome</keyword>
<feature type="transmembrane region" description="Helical" evidence="5">
    <location>
        <begin position="174"/>
        <end position="195"/>
    </location>
</feature>
<dbReference type="InterPro" id="IPR036259">
    <property type="entry name" value="MFS_trans_sf"/>
</dbReference>
<dbReference type="PROSITE" id="PS00216">
    <property type="entry name" value="SUGAR_TRANSPORT_1"/>
    <property type="match status" value="1"/>
</dbReference>
<dbReference type="InterPro" id="IPR020846">
    <property type="entry name" value="MFS_dom"/>
</dbReference>
<reference evidence="7 8" key="1">
    <citation type="journal article" date="2019" name="Sci. Rep.">
        <title>Comparative genomics of chytrid fungi reveal insights into the obligate biotrophic and pathogenic lifestyle of Synchytrium endobioticum.</title>
        <authorList>
            <person name="van de Vossenberg B.T.L.H."/>
            <person name="Warris S."/>
            <person name="Nguyen H.D.T."/>
            <person name="van Gent-Pelzer M.P.E."/>
            <person name="Joly D.L."/>
            <person name="van de Geest H.C."/>
            <person name="Bonants P.J.M."/>
            <person name="Smith D.S."/>
            <person name="Levesque C.A."/>
            <person name="van der Lee T.A.J."/>
        </authorList>
    </citation>
    <scope>NUCLEOTIDE SEQUENCE [LARGE SCALE GENOMIC DNA]</scope>
    <source>
        <strain evidence="7 8">CBS 675.73</strain>
    </source>
</reference>
<evidence type="ECO:0000256" key="1">
    <source>
        <dbReference type="ARBA" id="ARBA00004141"/>
    </source>
</evidence>
<evidence type="ECO:0000313" key="7">
    <source>
        <dbReference type="EMBL" id="TPX72445.1"/>
    </source>
</evidence>
<dbReference type="PROSITE" id="PS50850">
    <property type="entry name" value="MFS"/>
    <property type="match status" value="1"/>
</dbReference>
<comment type="caution">
    <text evidence="7">The sequence shown here is derived from an EMBL/GenBank/DDBJ whole genome shotgun (WGS) entry which is preliminary data.</text>
</comment>
<dbReference type="AlphaFoldDB" id="A0A507F9N7"/>
<feature type="transmembrane region" description="Helical" evidence="5">
    <location>
        <begin position="207"/>
        <end position="233"/>
    </location>
</feature>
<feature type="transmembrane region" description="Helical" evidence="5">
    <location>
        <begin position="525"/>
        <end position="547"/>
    </location>
</feature>
<dbReference type="SUPFAM" id="SSF103473">
    <property type="entry name" value="MFS general substrate transporter"/>
    <property type="match status" value="1"/>
</dbReference>
<keyword evidence="3 5" id="KW-1133">Transmembrane helix</keyword>
<dbReference type="EMBL" id="QEAP01000228">
    <property type="protein sequence ID" value="TPX72445.1"/>
    <property type="molecule type" value="Genomic_DNA"/>
</dbReference>
<comment type="subcellular location">
    <subcellularLocation>
        <location evidence="1">Membrane</location>
        <topology evidence="1">Multi-pass membrane protein</topology>
    </subcellularLocation>
</comment>
<proteinExistence type="predicted"/>
<dbReference type="Gene3D" id="1.20.1250.20">
    <property type="entry name" value="MFS general substrate transporter like domains"/>
    <property type="match status" value="2"/>
</dbReference>
<dbReference type="STRING" id="246404.A0A507F9N7"/>
<feature type="domain" description="Major facilitator superfamily (MFS) profile" evidence="6">
    <location>
        <begin position="38"/>
        <end position="551"/>
    </location>
</feature>
<dbReference type="InterPro" id="IPR005828">
    <property type="entry name" value="MFS_sugar_transport-like"/>
</dbReference>